<evidence type="ECO:0000256" key="2">
    <source>
        <dbReference type="SAM" id="SignalP"/>
    </source>
</evidence>
<dbReference type="EMBL" id="JACJTA010000078">
    <property type="protein sequence ID" value="MBD2607949.1"/>
    <property type="molecule type" value="Genomic_DNA"/>
</dbReference>
<evidence type="ECO:0000313" key="4">
    <source>
        <dbReference type="Proteomes" id="UP000660380"/>
    </source>
</evidence>
<feature type="region of interest" description="Disordered" evidence="1">
    <location>
        <begin position="144"/>
        <end position="164"/>
    </location>
</feature>
<organism evidence="3 4">
    <name type="scientific">Scytonema hofmannii FACHB-248</name>
    <dbReference type="NCBI Taxonomy" id="1842502"/>
    <lineage>
        <taxon>Bacteria</taxon>
        <taxon>Bacillati</taxon>
        <taxon>Cyanobacteriota</taxon>
        <taxon>Cyanophyceae</taxon>
        <taxon>Nostocales</taxon>
        <taxon>Scytonemataceae</taxon>
        <taxon>Scytonema</taxon>
    </lineage>
</organism>
<proteinExistence type="predicted"/>
<feature type="chain" id="PRO_5046974032" evidence="2">
    <location>
        <begin position="24"/>
        <end position="164"/>
    </location>
</feature>
<gene>
    <name evidence="3" type="ORF">H6G81_26385</name>
</gene>
<dbReference type="Proteomes" id="UP000660380">
    <property type="component" value="Unassembled WGS sequence"/>
</dbReference>
<evidence type="ECO:0000256" key="1">
    <source>
        <dbReference type="SAM" id="MobiDB-lite"/>
    </source>
</evidence>
<keyword evidence="2" id="KW-0732">Signal</keyword>
<dbReference type="RefSeq" id="WP_051502852.1">
    <property type="nucleotide sequence ID" value="NZ_JACJTA010000078.1"/>
</dbReference>
<feature type="signal peptide" evidence="2">
    <location>
        <begin position="1"/>
        <end position="23"/>
    </location>
</feature>
<name>A0ABR8GXG7_9CYAN</name>
<sequence length="164" mass="17717">MKKFLHKVLTVVFAVSMFLGIQAFGNSNGFQALADDTVVSPQGIYYKGTPDDSLVNKGNTAVDTAKSKLKESADNARGAAKDFANYTPKGIKNAPNSTGETVISPQGIYYKGTPDEAKLGNQASNYADSKNPLKSFAENIKEKLNLDEPIPESTKEFFGEKDVQ</sequence>
<keyword evidence="4" id="KW-1185">Reference proteome</keyword>
<protein>
    <submittedName>
        <fullName evidence="3">Uncharacterized protein</fullName>
    </submittedName>
</protein>
<evidence type="ECO:0000313" key="3">
    <source>
        <dbReference type="EMBL" id="MBD2607949.1"/>
    </source>
</evidence>
<accession>A0ABR8GXG7</accession>
<reference evidence="3 4" key="1">
    <citation type="journal article" date="2020" name="ISME J.">
        <title>Comparative genomics reveals insights into cyanobacterial evolution and habitat adaptation.</title>
        <authorList>
            <person name="Chen M.Y."/>
            <person name="Teng W.K."/>
            <person name="Zhao L."/>
            <person name="Hu C.X."/>
            <person name="Zhou Y.K."/>
            <person name="Han B.P."/>
            <person name="Song L.R."/>
            <person name="Shu W.S."/>
        </authorList>
    </citation>
    <scope>NUCLEOTIDE SEQUENCE [LARGE SCALE GENOMIC DNA]</scope>
    <source>
        <strain evidence="3 4">FACHB-248</strain>
    </source>
</reference>
<comment type="caution">
    <text evidence="3">The sequence shown here is derived from an EMBL/GenBank/DDBJ whole genome shotgun (WGS) entry which is preliminary data.</text>
</comment>
<feature type="compositionally biased region" description="Basic and acidic residues" evidence="1">
    <location>
        <begin position="153"/>
        <end position="164"/>
    </location>
</feature>